<name>A0A9W8QNZ2_AKAMU</name>
<comment type="caution">
    <text evidence="1">The sequence shown here is derived from an EMBL/GenBank/DDBJ whole genome shotgun (WGS) entry which is preliminary data.</text>
</comment>
<evidence type="ECO:0000313" key="1">
    <source>
        <dbReference type="EMBL" id="KAJ4163819.1"/>
    </source>
</evidence>
<dbReference type="EMBL" id="JAJHUN010000001">
    <property type="protein sequence ID" value="KAJ4163819.1"/>
    <property type="molecule type" value="Genomic_DNA"/>
</dbReference>
<dbReference type="KEGG" id="amus:LMH87_005523"/>
<gene>
    <name evidence="1" type="ORF">LMH87_005523</name>
</gene>
<sequence>MVSNCGFRTHYILKDADSRDTQSIKVEVRRSPTTLPLQSASQSTNFGTEHAAGVAVLIKDIRLGKLARGIG</sequence>
<organism evidence="1 2">
    <name type="scientific">Akanthomyces muscarius</name>
    <name type="common">Entomopathogenic fungus</name>
    <name type="synonym">Lecanicillium muscarium</name>
    <dbReference type="NCBI Taxonomy" id="2231603"/>
    <lineage>
        <taxon>Eukaryota</taxon>
        <taxon>Fungi</taxon>
        <taxon>Dikarya</taxon>
        <taxon>Ascomycota</taxon>
        <taxon>Pezizomycotina</taxon>
        <taxon>Sordariomycetes</taxon>
        <taxon>Hypocreomycetidae</taxon>
        <taxon>Hypocreales</taxon>
        <taxon>Cordycipitaceae</taxon>
        <taxon>Akanthomyces</taxon>
    </lineage>
</organism>
<dbReference type="RefSeq" id="XP_056058734.1">
    <property type="nucleotide sequence ID" value="XM_056203258.1"/>
</dbReference>
<accession>A0A9W8QNZ2</accession>
<dbReference type="AlphaFoldDB" id="A0A9W8QNZ2"/>
<protein>
    <submittedName>
        <fullName evidence="1">Uncharacterized protein</fullName>
    </submittedName>
</protein>
<dbReference type="Proteomes" id="UP001144673">
    <property type="component" value="Chromosome 1"/>
</dbReference>
<evidence type="ECO:0000313" key="2">
    <source>
        <dbReference type="Proteomes" id="UP001144673"/>
    </source>
</evidence>
<dbReference type="GeneID" id="80892682"/>
<reference evidence="1" key="1">
    <citation type="journal article" date="2023" name="Access Microbiol">
        <title>De-novo genome assembly for Akanthomyces muscarius, a biocontrol agent of insect agricultural pests.</title>
        <authorList>
            <person name="Erdos Z."/>
            <person name="Studholme D.J."/>
            <person name="Raymond B."/>
            <person name="Sharma M."/>
        </authorList>
    </citation>
    <scope>NUCLEOTIDE SEQUENCE</scope>
    <source>
        <strain evidence="1">Ve6</strain>
    </source>
</reference>
<keyword evidence="2" id="KW-1185">Reference proteome</keyword>
<proteinExistence type="predicted"/>